<dbReference type="Gene3D" id="2.40.160.60">
    <property type="entry name" value="Outer membrane protein transport protein (OMPP1/FadL/TodX)"/>
    <property type="match status" value="1"/>
</dbReference>
<keyword evidence="4" id="KW-1185">Reference proteome</keyword>
<keyword evidence="2" id="KW-0732">Signal</keyword>
<gene>
    <name evidence="3" type="primary">traF</name>
    <name evidence="3" type="ORF">WG929_00045</name>
</gene>
<name>A0ABW8NCY2_9GAMM</name>
<evidence type="ECO:0000256" key="1">
    <source>
        <dbReference type="SAM" id="Coils"/>
    </source>
</evidence>
<organism evidence="3 4">
    <name type="scientific">Oceanobacter antarcticus</name>
    <dbReference type="NCBI Taxonomy" id="3133425"/>
    <lineage>
        <taxon>Bacteria</taxon>
        <taxon>Pseudomonadati</taxon>
        <taxon>Pseudomonadota</taxon>
        <taxon>Gammaproteobacteria</taxon>
        <taxon>Oceanospirillales</taxon>
        <taxon>Oceanospirillaceae</taxon>
        <taxon>Oceanobacter</taxon>
    </lineage>
</organism>
<comment type="caution">
    <text evidence="3">The sequence shown here is derived from an EMBL/GenBank/DDBJ whole genome shotgun (WGS) entry which is preliminary data.</text>
</comment>
<feature type="chain" id="PRO_5047424745" evidence="2">
    <location>
        <begin position="22"/>
        <end position="536"/>
    </location>
</feature>
<dbReference type="RefSeq" id="WP_416204379.1">
    <property type="nucleotide sequence ID" value="NZ_JBBKTX010000001.1"/>
</dbReference>
<accession>A0ABW8NCY2</accession>
<feature type="signal peptide" evidence="2">
    <location>
        <begin position="1"/>
        <end position="21"/>
    </location>
</feature>
<sequence>MTKRSLLAVTIATLGAASVQATPFLPMDARGLAMGNTGVASAQRAHAPSYNPSLLSQAEHDDDFAILIPQFGISVADEAEMYDTFVDMNDDLIPEFEALFDNAESDNFDKHIEALDQASQALYDALNGLSATDVNNVDATIANLRAKNADLQTALTTVTADINDVDNLTDQLTSDLNSVSGNPLSGRLGASAAIAFPGKRFAAAISLSGNVTFSGRAYFSPEDNNLINGYADAANGYASDAQALTTDFDTLLDGAENGDVTEAQLTAITDQAQSTSNYTSDTITTASGDISIIEDGQLSSEAEDADLNSRLELVGVAVSDLGVSFSREFSFWEKKIAIGITPKLQRVITLHYVTEADYDGDIDEQDLEDSSETFNQFNVDLGASFRFGSTNKWVFGLVGKNLISKTYETKPAEVRGAVVTTYQDGPEISLKPQYRAGLAFNGDWTTVAIDVDLTENDPIAWENPTQYAAIGAEFDVFDTLQLRAGYRTNLSVSDAEVASIGFGFSPFGLHIDIAAMANPNDVEKEAGVALETGFYF</sequence>
<proteinExistence type="predicted"/>
<reference evidence="3 4" key="1">
    <citation type="submission" date="2024-03" db="EMBL/GenBank/DDBJ databases">
        <title>High-quality draft genome sequence of Oceanobacter sp. wDCs-4.</title>
        <authorList>
            <person name="Dong C."/>
        </authorList>
    </citation>
    <scope>NUCLEOTIDE SEQUENCE [LARGE SCALE GENOMIC DNA]</scope>
    <source>
        <strain evidence="4">wDCs-4</strain>
    </source>
</reference>
<dbReference type="Proteomes" id="UP001620597">
    <property type="component" value="Unassembled WGS sequence"/>
</dbReference>
<evidence type="ECO:0000313" key="3">
    <source>
        <dbReference type="EMBL" id="MFK4750787.1"/>
    </source>
</evidence>
<dbReference type="Pfam" id="PF13729">
    <property type="entry name" value="TraF_2"/>
    <property type="match status" value="1"/>
</dbReference>
<feature type="coiled-coil region" evidence="1">
    <location>
        <begin position="134"/>
        <end position="161"/>
    </location>
</feature>
<dbReference type="EMBL" id="JBBKTX010000001">
    <property type="protein sequence ID" value="MFK4750787.1"/>
    <property type="molecule type" value="Genomic_DNA"/>
</dbReference>
<evidence type="ECO:0000313" key="4">
    <source>
        <dbReference type="Proteomes" id="UP001620597"/>
    </source>
</evidence>
<keyword evidence="1" id="KW-0175">Coiled coil</keyword>
<protein>
    <submittedName>
        <fullName evidence="3">Conjugal transfer protein TraF</fullName>
    </submittedName>
</protein>
<evidence type="ECO:0000256" key="2">
    <source>
        <dbReference type="SAM" id="SignalP"/>
    </source>
</evidence>
<dbReference type="InterPro" id="IPR032811">
    <property type="entry name" value="Put_conjugal_transfer"/>
</dbReference>